<accession>A0A4S3M436</accession>
<proteinExistence type="predicted"/>
<dbReference type="AlphaFoldDB" id="A0A4S3M436"/>
<evidence type="ECO:0000256" key="1">
    <source>
        <dbReference type="SAM" id="SignalP"/>
    </source>
</evidence>
<dbReference type="Gene3D" id="1.25.40.390">
    <property type="match status" value="1"/>
</dbReference>
<evidence type="ECO:0000313" key="2">
    <source>
        <dbReference type="EMBL" id="THD69916.1"/>
    </source>
</evidence>
<feature type="chain" id="PRO_5020771671" evidence="1">
    <location>
        <begin position="24"/>
        <end position="435"/>
    </location>
</feature>
<dbReference type="InterPro" id="IPR041662">
    <property type="entry name" value="SusD-like_2"/>
</dbReference>
<dbReference type="EMBL" id="SSMC01000001">
    <property type="protein sequence ID" value="THD69916.1"/>
    <property type="molecule type" value="Genomic_DNA"/>
</dbReference>
<gene>
    <name evidence="2" type="ORF">E7Z59_06215</name>
</gene>
<evidence type="ECO:0000313" key="3">
    <source>
        <dbReference type="Proteomes" id="UP000305939"/>
    </source>
</evidence>
<reference evidence="2 3" key="1">
    <citation type="submission" date="2019-04" db="EMBL/GenBank/DDBJ databases">
        <title>Draft genome sequence of Robertkochia marina CC-AMO-30D.</title>
        <authorList>
            <person name="Hameed A."/>
            <person name="Lin S.-Y."/>
            <person name="Shahina M."/>
            <person name="Lai W.-A."/>
            <person name="Young C.-C."/>
        </authorList>
    </citation>
    <scope>NUCLEOTIDE SEQUENCE [LARGE SCALE GENOMIC DNA]</scope>
    <source>
        <strain evidence="2 3">CC-AMO-30D</strain>
    </source>
</reference>
<dbReference type="RefSeq" id="WP_136335407.1">
    <property type="nucleotide sequence ID" value="NZ_QXMP01000002.1"/>
</dbReference>
<name>A0A4S3M436_9FLAO</name>
<organism evidence="2 3">
    <name type="scientific">Robertkochia marina</name>
    <dbReference type="NCBI Taxonomy" id="1227945"/>
    <lineage>
        <taxon>Bacteria</taxon>
        <taxon>Pseudomonadati</taxon>
        <taxon>Bacteroidota</taxon>
        <taxon>Flavobacteriia</taxon>
        <taxon>Flavobacteriales</taxon>
        <taxon>Flavobacteriaceae</taxon>
        <taxon>Robertkochia</taxon>
    </lineage>
</organism>
<sequence>MKKIIYSALAVSGLLLGSCSDYTDGLNVDPNNFTDSPGNLVLGQVGLSVASLSESQPSRYAAIFTDQFSGCDRQYEQYEAYVVTAQDFDDSWDDIYADGIAQAKFVREKAIEEGDAQLEGAAMILEALLFGETAALYGNVPFSEAGDPFEFPNPSYDSQTEVLNGVQAMLSEGINKVGSSQVLLNAVGVFATNDATWAEVAHSLKARYYLIAGDYPNALAEAQLGISSPTGNLEAFHTETNGQENSYYQFIVEQRAGYLALCNNPLLLRLMNGTTPRALATPGDAERLAVYFNDDFTEPNTAAGGIFAADANFPIVSWIETKLIQAEAAARTGGDALTPFNEVRAYLEATYGGSFPASSSSGQQLITEILEEKYMSLPGSLQVFHDMRRTDDILGTLKGSGSSIPQRFLYPQVEINANENFPGLEDLFTPTPVNQ</sequence>
<comment type="caution">
    <text evidence="2">The sequence shown here is derived from an EMBL/GenBank/DDBJ whole genome shotgun (WGS) entry which is preliminary data.</text>
</comment>
<dbReference type="InterPro" id="IPR011990">
    <property type="entry name" value="TPR-like_helical_dom_sf"/>
</dbReference>
<keyword evidence="3" id="KW-1185">Reference proteome</keyword>
<dbReference type="SUPFAM" id="SSF48452">
    <property type="entry name" value="TPR-like"/>
    <property type="match status" value="1"/>
</dbReference>
<dbReference type="PROSITE" id="PS51257">
    <property type="entry name" value="PROKAR_LIPOPROTEIN"/>
    <property type="match status" value="1"/>
</dbReference>
<dbReference type="Proteomes" id="UP000305939">
    <property type="component" value="Unassembled WGS sequence"/>
</dbReference>
<dbReference type="OrthoDB" id="725917at2"/>
<protein>
    <submittedName>
        <fullName evidence="2">RagB/SusD family nutrient uptake outer membrane protein</fullName>
    </submittedName>
</protein>
<keyword evidence="1" id="KW-0732">Signal</keyword>
<dbReference type="Pfam" id="PF12771">
    <property type="entry name" value="SusD-like_2"/>
    <property type="match status" value="1"/>
</dbReference>
<feature type="signal peptide" evidence="1">
    <location>
        <begin position="1"/>
        <end position="23"/>
    </location>
</feature>